<evidence type="ECO:0000259" key="3">
    <source>
        <dbReference type="PROSITE" id="PS50977"/>
    </source>
</evidence>
<dbReference type="KEGG" id="kak:Kalk_06680"/>
<dbReference type="Proteomes" id="UP000235116">
    <property type="component" value="Chromosome"/>
</dbReference>
<gene>
    <name evidence="4" type="ORF">Kalk_06680</name>
</gene>
<feature type="domain" description="HTH tetR-type" evidence="3">
    <location>
        <begin position="11"/>
        <end position="71"/>
    </location>
</feature>
<dbReference type="PANTHER" id="PTHR43479">
    <property type="entry name" value="ACREF/ENVCD OPERON REPRESSOR-RELATED"/>
    <property type="match status" value="1"/>
</dbReference>
<dbReference type="Gene3D" id="1.10.357.10">
    <property type="entry name" value="Tetracycline Repressor, domain 2"/>
    <property type="match status" value="1"/>
</dbReference>
<feature type="DNA-binding region" description="H-T-H motif" evidence="2">
    <location>
        <begin position="34"/>
        <end position="53"/>
    </location>
</feature>
<dbReference type="InterPro" id="IPR050624">
    <property type="entry name" value="HTH-type_Tx_Regulator"/>
</dbReference>
<protein>
    <submittedName>
        <fullName evidence="4">TetR family transcriptional regulator</fullName>
    </submittedName>
</protein>
<dbReference type="PANTHER" id="PTHR43479:SF11">
    <property type="entry name" value="ACREF_ENVCD OPERON REPRESSOR-RELATED"/>
    <property type="match status" value="1"/>
</dbReference>
<keyword evidence="5" id="KW-1185">Reference proteome</keyword>
<dbReference type="AlphaFoldDB" id="A0A2K9LMT7"/>
<dbReference type="GO" id="GO:0003677">
    <property type="term" value="F:DNA binding"/>
    <property type="evidence" value="ECO:0007669"/>
    <property type="project" value="UniProtKB-UniRule"/>
</dbReference>
<evidence type="ECO:0000256" key="1">
    <source>
        <dbReference type="ARBA" id="ARBA00023125"/>
    </source>
</evidence>
<reference evidence="5" key="1">
    <citation type="submission" date="2017-08" db="EMBL/GenBank/DDBJ databases">
        <title>Direct submision.</title>
        <authorList>
            <person name="Kim S.-J."/>
            <person name="Rhee S.-K."/>
        </authorList>
    </citation>
    <scope>NUCLEOTIDE SEQUENCE [LARGE SCALE GENOMIC DNA]</scope>
    <source>
        <strain evidence="5">GI5</strain>
    </source>
</reference>
<dbReference type="RefSeq" id="WP_101893450.1">
    <property type="nucleotide sequence ID" value="NZ_CP022684.1"/>
</dbReference>
<name>A0A2K9LMT7_9GAMM</name>
<dbReference type="OrthoDB" id="9816320at2"/>
<proteinExistence type="predicted"/>
<dbReference type="InterPro" id="IPR001647">
    <property type="entry name" value="HTH_TetR"/>
</dbReference>
<dbReference type="Pfam" id="PF00440">
    <property type="entry name" value="TetR_N"/>
    <property type="match status" value="1"/>
</dbReference>
<dbReference type="EMBL" id="CP022684">
    <property type="protein sequence ID" value="AUM12114.1"/>
    <property type="molecule type" value="Genomic_DNA"/>
</dbReference>
<organism evidence="4 5">
    <name type="scientific">Ketobacter alkanivorans</name>
    <dbReference type="NCBI Taxonomy" id="1917421"/>
    <lineage>
        <taxon>Bacteria</taxon>
        <taxon>Pseudomonadati</taxon>
        <taxon>Pseudomonadota</taxon>
        <taxon>Gammaproteobacteria</taxon>
        <taxon>Pseudomonadales</taxon>
        <taxon>Ketobacteraceae</taxon>
        <taxon>Ketobacter</taxon>
    </lineage>
</organism>
<keyword evidence="1 2" id="KW-0238">DNA-binding</keyword>
<evidence type="ECO:0000313" key="5">
    <source>
        <dbReference type="Proteomes" id="UP000235116"/>
    </source>
</evidence>
<evidence type="ECO:0000256" key="2">
    <source>
        <dbReference type="PROSITE-ProRule" id="PRU00335"/>
    </source>
</evidence>
<dbReference type="PRINTS" id="PR00455">
    <property type="entry name" value="HTHTETR"/>
</dbReference>
<dbReference type="SUPFAM" id="SSF46689">
    <property type="entry name" value="Homeodomain-like"/>
    <property type="match status" value="1"/>
</dbReference>
<accession>A0A2K9LMT7</accession>
<dbReference type="InterPro" id="IPR023772">
    <property type="entry name" value="DNA-bd_HTH_TetR-type_CS"/>
</dbReference>
<sequence>MRKKPQQKRSRQMVDALIEATAKTVIERGVDGITTHHIAELAGVSVGSLYQYFDDKDALVEALVDKLANEISQALHRLPMSESGDLRTNVGLIIQFGFALLNSRDGLYLELVRNWHSLPTDRVMNILQQSFMDLSRVYFLKHYQHNPIQDLHVRIFIIANSVMFTMVRYIGQPQIMMSQEEITQGLTDMVMGYLGSPGKQ</sequence>
<dbReference type="InterPro" id="IPR009057">
    <property type="entry name" value="Homeodomain-like_sf"/>
</dbReference>
<dbReference type="PROSITE" id="PS50977">
    <property type="entry name" value="HTH_TETR_2"/>
    <property type="match status" value="1"/>
</dbReference>
<evidence type="ECO:0000313" key="4">
    <source>
        <dbReference type="EMBL" id="AUM12114.1"/>
    </source>
</evidence>
<dbReference type="PROSITE" id="PS01081">
    <property type="entry name" value="HTH_TETR_1"/>
    <property type="match status" value="1"/>
</dbReference>